<gene>
    <name evidence="1" type="ORF">HX826_17715</name>
</gene>
<organism evidence="1 2">
    <name type="scientific">Pseudomonas yamanorum</name>
    <dbReference type="NCBI Taxonomy" id="515393"/>
    <lineage>
        <taxon>Bacteria</taxon>
        <taxon>Pseudomonadati</taxon>
        <taxon>Pseudomonadota</taxon>
        <taxon>Gammaproteobacteria</taxon>
        <taxon>Pseudomonadales</taxon>
        <taxon>Pseudomonadaceae</taxon>
        <taxon>Pseudomonas</taxon>
    </lineage>
</organism>
<accession>A0AAJ3H7Q3</accession>
<dbReference type="AlphaFoldDB" id="A0AAJ3H7Q3"/>
<evidence type="ECO:0000313" key="2">
    <source>
        <dbReference type="Proteomes" id="UP000546584"/>
    </source>
</evidence>
<reference evidence="1 2" key="1">
    <citation type="submission" date="2020-04" db="EMBL/GenBank/DDBJ databases">
        <title>Molecular characterization of pseudomonads from Agaricus bisporus reveal novel blotch 2 pathogens in Western Europe.</title>
        <authorList>
            <person name="Taparia T."/>
            <person name="Krijger M."/>
            <person name="Haynes E."/>
            <person name="Elpinstone J.G."/>
            <person name="Noble R."/>
            <person name="Van Der Wolf J."/>
        </authorList>
    </citation>
    <scope>NUCLEOTIDE SEQUENCE [LARGE SCALE GENOMIC DNA]</scope>
    <source>
        <strain evidence="1 2">IPO3753</strain>
    </source>
</reference>
<evidence type="ECO:0000313" key="1">
    <source>
        <dbReference type="EMBL" id="NWD43717.1"/>
    </source>
</evidence>
<name>A0AAJ3H7Q3_9PSED</name>
<dbReference type="Proteomes" id="UP000546584">
    <property type="component" value="Unassembled WGS sequence"/>
</dbReference>
<dbReference type="RefSeq" id="WP_177026474.1">
    <property type="nucleotide sequence ID" value="NZ_JACAQR010000023.1"/>
</dbReference>
<proteinExistence type="predicted"/>
<comment type="caution">
    <text evidence="1">The sequence shown here is derived from an EMBL/GenBank/DDBJ whole genome shotgun (WGS) entry which is preliminary data.</text>
</comment>
<protein>
    <submittedName>
        <fullName evidence="1">Uncharacterized protein</fullName>
    </submittedName>
</protein>
<dbReference type="EMBL" id="JACAQR010000023">
    <property type="protein sequence ID" value="NWD43717.1"/>
    <property type="molecule type" value="Genomic_DNA"/>
</dbReference>
<sequence>MHPRLKAPSTHLPEKFHAAFELCFAAHDVIAQLLVSGMEAGLFVKNIKFQNHEDKASFEEADDIFEWFKSSGRLEDKVDVLVSLVFPAVLSDMLHCIFEALETSRKGKLAISYMLLRKPLQESLYLLESVISNKEDFAEKLSIDPLKLRPQNAGGVPGHTKRIQKVLEIIGEQDKFDAEYLAKLRYDKLEQDSFDGICNKAMHLFTEHHALRTEPHNVNFIFSGEEEIEGQWSFLYSRLPYVLLYVTSLSDYISLRYAETLPLYIDDIKRRLTALSLISTSSTDAEYITEQWKTLIATNYHWLLGHCDENGYRAPEPNDLIKMGSTGAFPGETNKSVKARARIYDKISDVNKTRSQ</sequence>